<evidence type="ECO:0000313" key="3">
    <source>
        <dbReference type="Proteomes" id="UP001172788"/>
    </source>
</evidence>
<dbReference type="AlphaFoldDB" id="A0AAW7MGX1"/>
<keyword evidence="3" id="KW-1185">Reference proteome</keyword>
<evidence type="ECO:0000313" key="2">
    <source>
        <dbReference type="EMBL" id="MDN4576647.1"/>
    </source>
</evidence>
<accession>A0AAW7MGX1</accession>
<proteinExistence type="predicted"/>
<sequence length="183" mass="19127">MVTVAGVAGAQTAQIVCVNQVATLRVGYPAGGDSGKPGAFWMGIAAPDYSAGWSVNLSGNWQQYQGGLVVPAGRFDNGVPPSIQVNVALPGAPTNTYAYQGWIVGAGTGILTQNALTLIANRRNVLEQVKAGRIAAGTWSQMYESDDTYRLALAQSDMTANKKYAQLLTIPPIDCTPPSGSDH</sequence>
<dbReference type="EMBL" id="QAIC01000024">
    <property type="protein sequence ID" value="MDN4571996.1"/>
    <property type="molecule type" value="Genomic_DNA"/>
</dbReference>
<protein>
    <submittedName>
        <fullName evidence="1">Uncharacterized protein</fullName>
    </submittedName>
</protein>
<dbReference type="Proteomes" id="UP001172788">
    <property type="component" value="Unassembled WGS sequence"/>
</dbReference>
<dbReference type="EMBL" id="QAID01000021">
    <property type="protein sequence ID" value="MDN4576647.1"/>
    <property type="molecule type" value="Genomic_DNA"/>
</dbReference>
<organism evidence="1 4">
    <name type="scientific">Pandoraea cepalis</name>
    <dbReference type="NCBI Taxonomy" id="2508294"/>
    <lineage>
        <taxon>Bacteria</taxon>
        <taxon>Pseudomonadati</taxon>
        <taxon>Pseudomonadota</taxon>
        <taxon>Betaproteobacteria</taxon>
        <taxon>Burkholderiales</taxon>
        <taxon>Burkholderiaceae</taxon>
        <taxon>Pandoraea</taxon>
    </lineage>
</organism>
<gene>
    <name evidence="1" type="ORF">DBA34_01760</name>
    <name evidence="2" type="ORF">DBB29_00675</name>
</gene>
<reference evidence="1" key="1">
    <citation type="submission" date="2018-04" db="EMBL/GenBank/DDBJ databases">
        <authorList>
            <person name="Jy Z."/>
        </authorList>
    </citation>
    <scope>NUCLEOTIDE SEQUENCE</scope>
    <source>
        <strain evidence="2">AS13</strain>
        <strain evidence="1">LA18</strain>
    </source>
</reference>
<comment type="caution">
    <text evidence="1">The sequence shown here is derived from an EMBL/GenBank/DDBJ whole genome shotgun (WGS) entry which is preliminary data.</text>
</comment>
<dbReference type="Proteomes" id="UP001172791">
    <property type="component" value="Unassembled WGS sequence"/>
</dbReference>
<evidence type="ECO:0000313" key="4">
    <source>
        <dbReference type="Proteomes" id="UP001172791"/>
    </source>
</evidence>
<name>A0AAW7MGX1_9BURK</name>
<evidence type="ECO:0000313" key="1">
    <source>
        <dbReference type="EMBL" id="MDN4571996.1"/>
    </source>
</evidence>